<dbReference type="AlphaFoldDB" id="V2QFE7"/>
<dbReference type="Proteomes" id="UP000017429">
    <property type="component" value="Chromosome"/>
</dbReference>
<sequence length="52" mass="6039">MQASVETPLKRVQSNKIESFAMQKMKEEVKDNLFLKKAEKELGCQIINIEKN</sequence>
<organism evidence="1 2">
    <name type="scientific">Mucispirillum schaedleri ASF457</name>
    <dbReference type="NCBI Taxonomy" id="1379858"/>
    <lineage>
        <taxon>Bacteria</taxon>
        <taxon>Pseudomonadati</taxon>
        <taxon>Deferribacterota</taxon>
        <taxon>Deferribacteres</taxon>
        <taxon>Deferribacterales</taxon>
        <taxon>Mucispirillaceae</taxon>
        <taxon>Mucispirillum</taxon>
    </lineage>
</organism>
<reference evidence="1" key="3">
    <citation type="submission" date="2022-06" db="EMBL/GenBank/DDBJ databases">
        <title>Resources to Facilitate Use of the Altered Schaedler Flora (ASF) Mouse Model to Study Microbiome Function.</title>
        <authorList>
            <person name="Proctor A."/>
            <person name="Parvinroo S."/>
            <person name="Richie T."/>
            <person name="Jia X."/>
            <person name="Lee S.T.M."/>
            <person name="Karp P.D."/>
            <person name="Paley S."/>
            <person name="Kostic A.D."/>
            <person name="Pierre J.F."/>
            <person name="Wannemuehler M.J."/>
            <person name="Phillips G.J."/>
        </authorList>
    </citation>
    <scope>NUCLEOTIDE SEQUENCE</scope>
    <source>
        <strain evidence="1">ASF457</strain>
    </source>
</reference>
<name>V2QFE7_9BACT</name>
<proteinExistence type="predicted"/>
<dbReference type="RefSeq" id="WP_023276059.1">
    <property type="nucleotide sequence ID" value="NZ_CP097562.1"/>
</dbReference>
<protein>
    <submittedName>
        <fullName evidence="1">Uncharacterized protein</fullName>
    </submittedName>
</protein>
<dbReference type="EMBL" id="CP097562">
    <property type="protein sequence ID" value="USF24689.1"/>
    <property type="molecule type" value="Genomic_DNA"/>
</dbReference>
<evidence type="ECO:0000313" key="1">
    <source>
        <dbReference type="EMBL" id="USF24689.1"/>
    </source>
</evidence>
<reference evidence="1" key="2">
    <citation type="submission" date="2022-05" db="EMBL/GenBank/DDBJ databases">
        <authorList>
            <person name="Proctor A.L."/>
            <person name="Phillips G.J."/>
            <person name="Wannemuehler M.J."/>
        </authorList>
    </citation>
    <scope>NUCLEOTIDE SEQUENCE</scope>
    <source>
        <strain evidence="1">ASF457</strain>
    </source>
</reference>
<accession>V2QFE7</accession>
<keyword evidence="2" id="KW-1185">Reference proteome</keyword>
<gene>
    <name evidence="1" type="ORF">N508_001778</name>
</gene>
<evidence type="ECO:0000313" key="2">
    <source>
        <dbReference type="Proteomes" id="UP000017429"/>
    </source>
</evidence>
<dbReference type="KEGG" id="msch:N508_001778"/>
<reference evidence="1" key="1">
    <citation type="journal article" date="2014" name="Genome Announc.">
        <title>Draft genome sequences of the altered schaedler flora, a defined bacterial community from gnotobiotic mice.</title>
        <authorList>
            <person name="Wannemuehler M.J."/>
            <person name="Overstreet A.M."/>
            <person name="Ward D.V."/>
            <person name="Phillips G.J."/>
        </authorList>
    </citation>
    <scope>NUCLEOTIDE SEQUENCE</scope>
    <source>
        <strain evidence="1">ASF457</strain>
    </source>
</reference>